<sequence length="180" mass="19681">MASVLVNGFQGPKNCGRLILDEALMSYFGAIVMAEPLRNAVHSTTPGGNGHKGTALHLQETDGCSMCSWRGKERIITQGFGKGEGTHVLTIHEAQGLTSEGTVIAPKHNIHDSVSHAVVTITRYTVSCVYHTDDGEDVIDRFIKRALAVSENQIKDNNAKMAIRNKNKIIMNLLAENWKQ</sequence>
<keyword evidence="2" id="KW-1185">Reference proteome</keyword>
<accession>A0A4C1XUP3</accession>
<evidence type="ECO:0000313" key="2">
    <source>
        <dbReference type="Proteomes" id="UP000299102"/>
    </source>
</evidence>
<dbReference type="Gene3D" id="3.40.50.300">
    <property type="entry name" value="P-loop containing nucleotide triphosphate hydrolases"/>
    <property type="match status" value="1"/>
</dbReference>
<organism evidence="1 2">
    <name type="scientific">Eumeta variegata</name>
    <name type="common">Bagworm moth</name>
    <name type="synonym">Eumeta japonica</name>
    <dbReference type="NCBI Taxonomy" id="151549"/>
    <lineage>
        <taxon>Eukaryota</taxon>
        <taxon>Metazoa</taxon>
        <taxon>Ecdysozoa</taxon>
        <taxon>Arthropoda</taxon>
        <taxon>Hexapoda</taxon>
        <taxon>Insecta</taxon>
        <taxon>Pterygota</taxon>
        <taxon>Neoptera</taxon>
        <taxon>Endopterygota</taxon>
        <taxon>Lepidoptera</taxon>
        <taxon>Glossata</taxon>
        <taxon>Ditrysia</taxon>
        <taxon>Tineoidea</taxon>
        <taxon>Psychidae</taxon>
        <taxon>Oiketicinae</taxon>
        <taxon>Eumeta</taxon>
    </lineage>
</organism>
<proteinExistence type="predicted"/>
<dbReference type="EMBL" id="BGZK01000942">
    <property type="protein sequence ID" value="GBP65919.1"/>
    <property type="molecule type" value="Genomic_DNA"/>
</dbReference>
<dbReference type="InterPro" id="IPR027417">
    <property type="entry name" value="P-loop_NTPase"/>
</dbReference>
<evidence type="ECO:0008006" key="3">
    <source>
        <dbReference type="Google" id="ProtNLM"/>
    </source>
</evidence>
<dbReference type="Proteomes" id="UP000299102">
    <property type="component" value="Unassembled WGS sequence"/>
</dbReference>
<dbReference type="AlphaFoldDB" id="A0A4C1XUP3"/>
<gene>
    <name evidence="1" type="ORF">EVAR_89412_1</name>
</gene>
<protein>
    <recommendedName>
        <fullName evidence="3">(+)RNA virus helicase C-terminal domain-containing protein</fullName>
    </recommendedName>
</protein>
<reference evidence="1 2" key="1">
    <citation type="journal article" date="2019" name="Commun. Biol.">
        <title>The bagworm genome reveals a unique fibroin gene that provides high tensile strength.</title>
        <authorList>
            <person name="Kono N."/>
            <person name="Nakamura H."/>
            <person name="Ohtoshi R."/>
            <person name="Tomita M."/>
            <person name="Numata K."/>
            <person name="Arakawa K."/>
        </authorList>
    </citation>
    <scope>NUCLEOTIDE SEQUENCE [LARGE SCALE GENOMIC DNA]</scope>
</reference>
<evidence type="ECO:0000313" key="1">
    <source>
        <dbReference type="EMBL" id="GBP65919.1"/>
    </source>
</evidence>
<comment type="caution">
    <text evidence="1">The sequence shown here is derived from an EMBL/GenBank/DDBJ whole genome shotgun (WGS) entry which is preliminary data.</text>
</comment>
<dbReference type="OrthoDB" id="9995375at2759"/>
<name>A0A4C1XUP3_EUMVA</name>